<dbReference type="InterPro" id="IPR036661">
    <property type="entry name" value="Luciferase-like_sf"/>
</dbReference>
<dbReference type="Proteomes" id="UP000616114">
    <property type="component" value="Unassembled WGS sequence"/>
</dbReference>
<evidence type="ECO:0000256" key="1">
    <source>
        <dbReference type="ARBA" id="ARBA00023002"/>
    </source>
</evidence>
<dbReference type="GO" id="GO:0004497">
    <property type="term" value="F:monooxygenase activity"/>
    <property type="evidence" value="ECO:0007669"/>
    <property type="project" value="UniProtKB-KW"/>
</dbReference>
<dbReference type="InterPro" id="IPR011251">
    <property type="entry name" value="Luciferase-like_dom"/>
</dbReference>
<evidence type="ECO:0000256" key="2">
    <source>
        <dbReference type="ARBA" id="ARBA00023033"/>
    </source>
</evidence>
<accession>A0A8J2XDE5</accession>
<evidence type="ECO:0000313" key="4">
    <source>
        <dbReference type="EMBL" id="GGA05278.1"/>
    </source>
</evidence>
<dbReference type="EMBL" id="BMFY01000002">
    <property type="protein sequence ID" value="GGA05278.1"/>
    <property type="molecule type" value="Genomic_DNA"/>
</dbReference>
<dbReference type="Pfam" id="PF00296">
    <property type="entry name" value="Bac_luciferase"/>
    <property type="match status" value="1"/>
</dbReference>
<dbReference type="GO" id="GO:0016705">
    <property type="term" value="F:oxidoreductase activity, acting on paired donors, with incorporation or reduction of molecular oxygen"/>
    <property type="evidence" value="ECO:0007669"/>
    <property type="project" value="InterPro"/>
</dbReference>
<reference evidence="4" key="1">
    <citation type="journal article" date="2014" name="Int. J. Syst. Evol. Microbiol.">
        <title>Complete genome sequence of Corynebacterium casei LMG S-19264T (=DSM 44701T), isolated from a smear-ripened cheese.</title>
        <authorList>
            <consortium name="US DOE Joint Genome Institute (JGI-PGF)"/>
            <person name="Walter F."/>
            <person name="Albersmeier A."/>
            <person name="Kalinowski J."/>
            <person name="Ruckert C."/>
        </authorList>
    </citation>
    <scope>NUCLEOTIDE SEQUENCE</scope>
    <source>
        <strain evidence="4">CGMCC 1.12785</strain>
    </source>
</reference>
<evidence type="ECO:0000259" key="3">
    <source>
        <dbReference type="Pfam" id="PF00296"/>
    </source>
</evidence>
<reference evidence="4" key="2">
    <citation type="submission" date="2020-09" db="EMBL/GenBank/DDBJ databases">
        <authorList>
            <person name="Sun Q."/>
            <person name="Zhou Y."/>
        </authorList>
    </citation>
    <scope>NUCLEOTIDE SEQUENCE</scope>
    <source>
        <strain evidence="4">CGMCC 1.12785</strain>
    </source>
</reference>
<keyword evidence="5" id="KW-1185">Reference proteome</keyword>
<gene>
    <name evidence="4" type="ORF">GCM10011333_05140</name>
</gene>
<dbReference type="AlphaFoldDB" id="A0A8J2XDE5"/>
<dbReference type="PANTHER" id="PTHR30137">
    <property type="entry name" value="LUCIFERASE-LIKE MONOOXYGENASE"/>
    <property type="match status" value="1"/>
</dbReference>
<sequence>MRFALMVDLGRTTPELSMEENLAQILEIVQTAEDCGFEMIFVGEHHGHEMTIAPGPFTLLTYLSQHTRHVRLGTAVLCAPYWHPVRLAGEAALFDLISGGRLELGLGRGAYPYEFSRMAGGIPPEVAREQLGELVPALRGLWRGDYAHDGTMWKFPETTSTPRPRTPEGPPLWIAARHPDGFRMAVENRAHLMVNPLGQGIEEVRSLQERRLVALRESDSAFEPQMMVLRSTFAAASAAAVDVAVDAYIHDSGYFDNLFATDGEVKNGWVAFRDPRVHGAPEKSDRELIKRNQMFGTVEEILPRLREYEETGTDVYLYKVMDGLPHAASLESVRRFGEDVIPRYRNEYSDAA</sequence>
<keyword evidence="1" id="KW-0560">Oxidoreductase</keyword>
<keyword evidence="2 4" id="KW-0503">Monooxygenase</keyword>
<comment type="caution">
    <text evidence="4">The sequence shown here is derived from an EMBL/GenBank/DDBJ whole genome shotgun (WGS) entry which is preliminary data.</text>
</comment>
<organism evidence="4 5">
    <name type="scientific">Sediminivirga luteola</name>
    <dbReference type="NCBI Taxonomy" id="1774748"/>
    <lineage>
        <taxon>Bacteria</taxon>
        <taxon>Bacillati</taxon>
        <taxon>Actinomycetota</taxon>
        <taxon>Actinomycetes</taxon>
        <taxon>Micrococcales</taxon>
        <taxon>Brevibacteriaceae</taxon>
        <taxon>Sediminivirga</taxon>
    </lineage>
</organism>
<proteinExistence type="predicted"/>
<dbReference type="Gene3D" id="3.20.20.30">
    <property type="entry name" value="Luciferase-like domain"/>
    <property type="match status" value="1"/>
</dbReference>
<dbReference type="SUPFAM" id="SSF51679">
    <property type="entry name" value="Bacterial luciferase-like"/>
    <property type="match status" value="1"/>
</dbReference>
<dbReference type="InterPro" id="IPR050766">
    <property type="entry name" value="Bact_Lucif_Oxidored"/>
</dbReference>
<name>A0A8J2XDE5_9MICO</name>
<feature type="domain" description="Luciferase-like" evidence="3">
    <location>
        <begin position="7"/>
        <end position="314"/>
    </location>
</feature>
<dbReference type="PANTHER" id="PTHR30137:SF8">
    <property type="entry name" value="BLR5498 PROTEIN"/>
    <property type="match status" value="1"/>
</dbReference>
<dbReference type="RefSeq" id="WP_188549358.1">
    <property type="nucleotide sequence ID" value="NZ_BMFY01000002.1"/>
</dbReference>
<dbReference type="GO" id="GO:0005829">
    <property type="term" value="C:cytosol"/>
    <property type="evidence" value="ECO:0007669"/>
    <property type="project" value="TreeGrafter"/>
</dbReference>
<evidence type="ECO:0000313" key="5">
    <source>
        <dbReference type="Proteomes" id="UP000616114"/>
    </source>
</evidence>
<protein>
    <submittedName>
        <fullName evidence="4">Monooxygenase</fullName>
    </submittedName>
</protein>